<dbReference type="InterPro" id="IPR043129">
    <property type="entry name" value="ATPase_NBD"/>
</dbReference>
<dbReference type="SUPFAM" id="SSF53067">
    <property type="entry name" value="Actin-like ATPase domain"/>
    <property type="match status" value="1"/>
</dbReference>
<dbReference type="GO" id="GO:0005524">
    <property type="term" value="F:ATP binding"/>
    <property type="evidence" value="ECO:0007669"/>
    <property type="project" value="InterPro"/>
</dbReference>
<dbReference type="PANTHER" id="PTHR12280:SF34">
    <property type="entry name" value="PANTOTHENATE KINASE 1"/>
    <property type="match status" value="1"/>
</dbReference>
<dbReference type="Gene3D" id="6.10.10.60">
    <property type="match status" value="1"/>
</dbReference>
<dbReference type="STRING" id="3694.A0A2K2BND3"/>
<organism evidence="1 2">
    <name type="scientific">Populus trichocarpa</name>
    <name type="common">Western balsam poplar</name>
    <name type="synonym">Populus balsamifera subsp. trichocarpa</name>
    <dbReference type="NCBI Taxonomy" id="3694"/>
    <lineage>
        <taxon>Eukaryota</taxon>
        <taxon>Viridiplantae</taxon>
        <taxon>Streptophyta</taxon>
        <taxon>Embryophyta</taxon>
        <taxon>Tracheophyta</taxon>
        <taxon>Spermatophyta</taxon>
        <taxon>Magnoliopsida</taxon>
        <taxon>eudicotyledons</taxon>
        <taxon>Gunneridae</taxon>
        <taxon>Pentapetalae</taxon>
        <taxon>rosids</taxon>
        <taxon>fabids</taxon>
        <taxon>Malpighiales</taxon>
        <taxon>Salicaceae</taxon>
        <taxon>Saliceae</taxon>
        <taxon>Populus</taxon>
    </lineage>
</organism>
<name>A0A2K2BND3_POPTR</name>
<evidence type="ECO:0000313" key="1">
    <source>
        <dbReference type="EMBL" id="PNT51286.1"/>
    </source>
</evidence>
<accession>A0A2K2BND3</accession>
<dbReference type="InParanoid" id="A0A2K2BND3"/>
<dbReference type="InterPro" id="IPR004567">
    <property type="entry name" value="Type_II_PanK"/>
</dbReference>
<dbReference type="Proteomes" id="UP000006729">
    <property type="component" value="Chromosome 2"/>
</dbReference>
<sequence length="111" mass="12541">MIKKTAIQTQRSEFEIMRTIMYLRGTGYYCISFLSFDELLELRHRGSNRAVDTVAGDIYGGKDYSRIGLSSTTIASSFGKAISDNKELEDYKPEGISRSLPILSKIYNHCT</sequence>
<dbReference type="GO" id="GO:0015937">
    <property type="term" value="P:coenzyme A biosynthetic process"/>
    <property type="evidence" value="ECO:0007669"/>
    <property type="project" value="InterPro"/>
</dbReference>
<dbReference type="PANTHER" id="PTHR12280">
    <property type="entry name" value="PANTOTHENATE KINASE"/>
    <property type="match status" value="1"/>
</dbReference>
<gene>
    <name evidence="1" type="ORF">POPTR_002G234800</name>
</gene>
<dbReference type="AlphaFoldDB" id="A0A2K2BND3"/>
<dbReference type="EMBL" id="CM009291">
    <property type="protein sequence ID" value="PNT51286.1"/>
    <property type="molecule type" value="Genomic_DNA"/>
</dbReference>
<protein>
    <submittedName>
        <fullName evidence="1">Uncharacterized protein</fullName>
    </submittedName>
</protein>
<evidence type="ECO:0000313" key="2">
    <source>
        <dbReference type="Proteomes" id="UP000006729"/>
    </source>
</evidence>
<reference evidence="1 2" key="1">
    <citation type="journal article" date="2006" name="Science">
        <title>The genome of black cottonwood, Populus trichocarpa (Torr. &amp; Gray).</title>
        <authorList>
            <person name="Tuskan G.A."/>
            <person name="Difazio S."/>
            <person name="Jansson S."/>
            <person name="Bohlmann J."/>
            <person name="Grigoriev I."/>
            <person name="Hellsten U."/>
            <person name="Putnam N."/>
            <person name="Ralph S."/>
            <person name="Rombauts S."/>
            <person name="Salamov A."/>
            <person name="Schein J."/>
            <person name="Sterck L."/>
            <person name="Aerts A."/>
            <person name="Bhalerao R.R."/>
            <person name="Bhalerao R.P."/>
            <person name="Blaudez D."/>
            <person name="Boerjan W."/>
            <person name="Brun A."/>
            <person name="Brunner A."/>
            <person name="Busov V."/>
            <person name="Campbell M."/>
            <person name="Carlson J."/>
            <person name="Chalot M."/>
            <person name="Chapman J."/>
            <person name="Chen G.L."/>
            <person name="Cooper D."/>
            <person name="Coutinho P.M."/>
            <person name="Couturier J."/>
            <person name="Covert S."/>
            <person name="Cronk Q."/>
            <person name="Cunningham R."/>
            <person name="Davis J."/>
            <person name="Degroeve S."/>
            <person name="Dejardin A."/>
            <person name="Depamphilis C."/>
            <person name="Detter J."/>
            <person name="Dirks B."/>
            <person name="Dubchak I."/>
            <person name="Duplessis S."/>
            <person name="Ehlting J."/>
            <person name="Ellis B."/>
            <person name="Gendler K."/>
            <person name="Goodstein D."/>
            <person name="Gribskov M."/>
            <person name="Grimwood J."/>
            <person name="Groover A."/>
            <person name="Gunter L."/>
            <person name="Hamberger B."/>
            <person name="Heinze B."/>
            <person name="Helariutta Y."/>
            <person name="Henrissat B."/>
            <person name="Holligan D."/>
            <person name="Holt R."/>
            <person name="Huang W."/>
            <person name="Islam-Faridi N."/>
            <person name="Jones S."/>
            <person name="Jones-Rhoades M."/>
            <person name="Jorgensen R."/>
            <person name="Joshi C."/>
            <person name="Kangasjarvi J."/>
            <person name="Karlsson J."/>
            <person name="Kelleher C."/>
            <person name="Kirkpatrick R."/>
            <person name="Kirst M."/>
            <person name="Kohler A."/>
            <person name="Kalluri U."/>
            <person name="Larimer F."/>
            <person name="Leebens-Mack J."/>
            <person name="Leple J.C."/>
            <person name="Locascio P."/>
            <person name="Lou Y."/>
            <person name="Lucas S."/>
            <person name="Martin F."/>
            <person name="Montanini B."/>
            <person name="Napoli C."/>
            <person name="Nelson D.R."/>
            <person name="Nelson C."/>
            <person name="Nieminen K."/>
            <person name="Nilsson O."/>
            <person name="Pereda V."/>
            <person name="Peter G."/>
            <person name="Philippe R."/>
            <person name="Pilate G."/>
            <person name="Poliakov A."/>
            <person name="Razumovskaya J."/>
            <person name="Richardson P."/>
            <person name="Rinaldi C."/>
            <person name="Ritland K."/>
            <person name="Rouze P."/>
            <person name="Ryaboy D."/>
            <person name="Schmutz J."/>
            <person name="Schrader J."/>
            <person name="Segerman B."/>
            <person name="Shin H."/>
            <person name="Siddiqui A."/>
            <person name="Sterky F."/>
            <person name="Terry A."/>
            <person name="Tsai C.J."/>
            <person name="Uberbacher E."/>
            <person name="Unneberg P."/>
            <person name="Vahala J."/>
            <person name="Wall K."/>
            <person name="Wessler S."/>
            <person name="Yang G."/>
            <person name="Yin T."/>
            <person name="Douglas C."/>
            <person name="Marra M."/>
            <person name="Sandberg G."/>
            <person name="Van de Peer Y."/>
            <person name="Rokhsar D."/>
        </authorList>
    </citation>
    <scope>NUCLEOTIDE SEQUENCE [LARGE SCALE GENOMIC DNA]</scope>
    <source>
        <strain evidence="2">cv. Nisqually</strain>
    </source>
</reference>
<proteinExistence type="predicted"/>
<keyword evidence="2" id="KW-1185">Reference proteome</keyword>
<dbReference type="Pfam" id="PF03630">
    <property type="entry name" value="Fumble"/>
    <property type="match status" value="1"/>
</dbReference>